<evidence type="ECO:0000313" key="2">
    <source>
        <dbReference type="Proteomes" id="UP000228635"/>
    </source>
</evidence>
<dbReference type="SUPFAM" id="SSF52540">
    <property type="entry name" value="P-loop containing nucleoside triphosphate hydrolases"/>
    <property type="match status" value="1"/>
</dbReference>
<evidence type="ECO:0000313" key="1">
    <source>
        <dbReference type="EMBL" id="PIT92381.1"/>
    </source>
</evidence>
<dbReference type="PANTHER" id="PTHR11669">
    <property type="entry name" value="REPLICATION FACTOR C / DNA POLYMERASE III GAMMA-TAU SUBUNIT"/>
    <property type="match status" value="1"/>
</dbReference>
<dbReference type="InterPro" id="IPR050238">
    <property type="entry name" value="DNA_Rep/Repair_Clamp_Loader"/>
</dbReference>
<name>A0A2M6WHW7_9BACT</name>
<protein>
    <recommendedName>
        <fullName evidence="3">DNA polymerase III subunit delta</fullName>
    </recommendedName>
</protein>
<organism evidence="1 2">
    <name type="scientific">Candidatus Harrisonbacteria bacterium CG10_big_fil_rev_8_21_14_0_10_42_17</name>
    <dbReference type="NCBI Taxonomy" id="1974584"/>
    <lineage>
        <taxon>Bacteria</taxon>
        <taxon>Candidatus Harrisoniibacteriota</taxon>
    </lineage>
</organism>
<evidence type="ECO:0008006" key="3">
    <source>
        <dbReference type="Google" id="ProtNLM"/>
    </source>
</evidence>
<dbReference type="Pfam" id="PF13177">
    <property type="entry name" value="DNA_pol3_delta2"/>
    <property type="match status" value="1"/>
</dbReference>
<dbReference type="InterPro" id="IPR027417">
    <property type="entry name" value="P-loop_NTPase"/>
</dbReference>
<comment type="caution">
    <text evidence="1">The sequence shown here is derived from an EMBL/GenBank/DDBJ whole genome shotgun (WGS) entry which is preliminary data.</text>
</comment>
<dbReference type="Gene3D" id="3.40.50.300">
    <property type="entry name" value="P-loop containing nucleotide triphosphate hydrolases"/>
    <property type="match status" value="1"/>
</dbReference>
<dbReference type="Proteomes" id="UP000228635">
    <property type="component" value="Unassembled WGS sequence"/>
</dbReference>
<dbReference type="AlphaFoldDB" id="A0A2M6WHW7"/>
<dbReference type="PANTHER" id="PTHR11669:SF8">
    <property type="entry name" value="DNA POLYMERASE III SUBUNIT DELTA"/>
    <property type="match status" value="1"/>
</dbReference>
<sequence length="239" mass="27790">MAFTEKLTEDLKKLIDENRLSHGYIFFGENNNAKQTFAEKVSRYIETRKWEGSETLVDQWIAETEGSVGIETSKKLSQFLWQKPIVSSRRTAIIPRADRFTLHAQNAILKIAEEPPEHGLIILLVNHIEQLLPALGSRFFKIHISEPFAVEDISPSAKTAVKQFLKNTTKERSEFLKEVIESMDETEQFVYAMMEYLQKDKLKNWIFLKKLYASWQTINQLNVNKRLHLEAALLRLPQP</sequence>
<gene>
    <name evidence="1" type="ORF">COU08_02655</name>
</gene>
<dbReference type="GO" id="GO:0006261">
    <property type="term" value="P:DNA-templated DNA replication"/>
    <property type="evidence" value="ECO:0007669"/>
    <property type="project" value="TreeGrafter"/>
</dbReference>
<reference evidence="2" key="1">
    <citation type="submission" date="2017-09" db="EMBL/GenBank/DDBJ databases">
        <title>Depth-based differentiation of microbial function through sediment-hosted aquifers and enrichment of novel symbionts in the deep terrestrial subsurface.</title>
        <authorList>
            <person name="Probst A.J."/>
            <person name="Ladd B."/>
            <person name="Jarett J.K."/>
            <person name="Geller-Mcgrath D.E."/>
            <person name="Sieber C.M.K."/>
            <person name="Emerson J.B."/>
            <person name="Anantharaman K."/>
            <person name="Thomas B.C."/>
            <person name="Malmstrom R."/>
            <person name="Stieglmeier M."/>
            <person name="Klingl A."/>
            <person name="Woyke T."/>
            <person name="Ryan C.M."/>
            <person name="Banfield J.F."/>
        </authorList>
    </citation>
    <scope>NUCLEOTIDE SEQUENCE [LARGE SCALE GENOMIC DNA]</scope>
</reference>
<dbReference type="EMBL" id="PFBA01000024">
    <property type="protein sequence ID" value="PIT92381.1"/>
    <property type="molecule type" value="Genomic_DNA"/>
</dbReference>
<accession>A0A2M6WHW7</accession>
<proteinExistence type="predicted"/>